<comment type="cofactor">
    <cofactor evidence="7">
        <name>Mg(2+)</name>
        <dbReference type="ChEBI" id="CHEBI:18420"/>
    </cofactor>
    <cofactor evidence="7">
        <name>Mn(2+)</name>
        <dbReference type="ChEBI" id="CHEBI:29035"/>
    </cofactor>
    <text evidence="7">Mg(2+). Can also accept Mn(2+).</text>
</comment>
<feature type="site" description="Transition state stabilizer" evidence="7">
    <location>
        <position position="180"/>
    </location>
</feature>
<dbReference type="PROSITE" id="PS01076">
    <property type="entry name" value="ACETATE_KINASE_2"/>
    <property type="match status" value="1"/>
</dbReference>
<evidence type="ECO:0000313" key="10">
    <source>
        <dbReference type="Proteomes" id="UP000886857"/>
    </source>
</evidence>
<feature type="binding site" evidence="7">
    <location>
        <begin position="330"/>
        <end position="334"/>
    </location>
    <ligand>
        <name>ATP</name>
        <dbReference type="ChEBI" id="CHEBI:30616"/>
    </ligand>
</feature>
<dbReference type="PANTHER" id="PTHR21060:SF15">
    <property type="entry name" value="ACETATE KINASE-RELATED"/>
    <property type="match status" value="1"/>
</dbReference>
<dbReference type="GO" id="GO:0006083">
    <property type="term" value="P:acetate metabolic process"/>
    <property type="evidence" value="ECO:0007669"/>
    <property type="project" value="TreeGrafter"/>
</dbReference>
<dbReference type="PROSITE" id="PS01075">
    <property type="entry name" value="ACETATE_KINASE_1"/>
    <property type="match status" value="1"/>
</dbReference>
<keyword evidence="7" id="KW-0460">Magnesium</keyword>
<dbReference type="PIRSF" id="PIRSF000722">
    <property type="entry name" value="Acetate_prop_kin"/>
    <property type="match status" value="1"/>
</dbReference>
<evidence type="ECO:0000256" key="4">
    <source>
        <dbReference type="ARBA" id="ARBA00022741"/>
    </source>
</evidence>
<accession>A0A9D1N9B1</accession>
<feature type="binding site" evidence="7">
    <location>
        <position position="91"/>
    </location>
    <ligand>
        <name>substrate</name>
    </ligand>
</feature>
<comment type="pathway">
    <text evidence="7">Metabolic intermediate biosynthesis; acetyl-CoA biosynthesis; acetyl-CoA from acetate: step 1/2.</text>
</comment>
<keyword evidence="5 7" id="KW-0418">Kinase</keyword>
<feature type="binding site" evidence="7">
    <location>
        <position position="7"/>
    </location>
    <ligand>
        <name>Mg(2+)</name>
        <dbReference type="ChEBI" id="CHEBI:18420"/>
    </ligand>
</feature>
<keyword evidence="4 7" id="KW-0547">Nucleotide-binding</keyword>
<evidence type="ECO:0000256" key="2">
    <source>
        <dbReference type="ARBA" id="ARBA00022490"/>
    </source>
</evidence>
<keyword evidence="2 7" id="KW-0963">Cytoplasm</keyword>
<dbReference type="Pfam" id="PF00871">
    <property type="entry name" value="Acetate_kinase"/>
    <property type="match status" value="1"/>
</dbReference>
<comment type="similarity">
    <text evidence="1 7 8">Belongs to the acetokinase family.</text>
</comment>
<feature type="binding site" evidence="7">
    <location>
        <position position="14"/>
    </location>
    <ligand>
        <name>ATP</name>
        <dbReference type="ChEBI" id="CHEBI:30616"/>
    </ligand>
</feature>
<comment type="function">
    <text evidence="7">Catalyzes the formation of acetyl phosphate from acetate and ATP. Can also catalyze the reverse reaction.</text>
</comment>
<name>A0A9D1N9B1_9FIRM</name>
<reference evidence="9" key="2">
    <citation type="journal article" date="2021" name="PeerJ">
        <title>Extensive microbial diversity within the chicken gut microbiome revealed by metagenomics and culture.</title>
        <authorList>
            <person name="Gilroy R."/>
            <person name="Ravi A."/>
            <person name="Getino M."/>
            <person name="Pursley I."/>
            <person name="Horton D.L."/>
            <person name="Alikhan N.F."/>
            <person name="Baker D."/>
            <person name="Gharbi K."/>
            <person name="Hall N."/>
            <person name="Watson M."/>
            <person name="Adriaenssens E.M."/>
            <person name="Foster-Nyarko E."/>
            <person name="Jarju S."/>
            <person name="Secka A."/>
            <person name="Antonio M."/>
            <person name="Oren A."/>
            <person name="Chaudhuri R.R."/>
            <person name="La Ragione R."/>
            <person name="Hildebrand F."/>
            <person name="Pallen M.J."/>
        </authorList>
    </citation>
    <scope>NUCLEOTIDE SEQUENCE</scope>
    <source>
        <strain evidence="9">10406</strain>
    </source>
</reference>
<dbReference type="GO" id="GO:0006085">
    <property type="term" value="P:acetyl-CoA biosynthetic process"/>
    <property type="evidence" value="ECO:0007669"/>
    <property type="project" value="UniProtKB-UniRule"/>
</dbReference>
<gene>
    <name evidence="7" type="primary">ackA</name>
    <name evidence="9" type="ORF">IAC73_03580</name>
</gene>
<feature type="active site" description="Proton donor/acceptor" evidence="7">
    <location>
        <position position="148"/>
    </location>
</feature>
<evidence type="ECO:0000256" key="8">
    <source>
        <dbReference type="RuleBase" id="RU003835"/>
    </source>
</evidence>
<dbReference type="InterPro" id="IPR000890">
    <property type="entry name" value="Aliphatic_acid_kin_short-chain"/>
</dbReference>
<dbReference type="InterPro" id="IPR023865">
    <property type="entry name" value="Aliphatic_acid_kinase_CS"/>
</dbReference>
<feature type="site" description="Transition state stabilizer" evidence="7">
    <location>
        <position position="240"/>
    </location>
</feature>
<feature type="binding site" evidence="7">
    <location>
        <position position="384"/>
    </location>
    <ligand>
        <name>Mg(2+)</name>
        <dbReference type="ChEBI" id="CHEBI:18420"/>
    </ligand>
</feature>
<comment type="catalytic activity">
    <reaction evidence="7">
        <text>acetate + ATP = acetyl phosphate + ADP</text>
        <dbReference type="Rhea" id="RHEA:11352"/>
        <dbReference type="ChEBI" id="CHEBI:22191"/>
        <dbReference type="ChEBI" id="CHEBI:30089"/>
        <dbReference type="ChEBI" id="CHEBI:30616"/>
        <dbReference type="ChEBI" id="CHEBI:456216"/>
        <dbReference type="EC" id="2.7.2.1"/>
    </reaction>
</comment>
<dbReference type="NCBIfam" id="TIGR00016">
    <property type="entry name" value="ackA"/>
    <property type="match status" value="1"/>
</dbReference>
<keyword evidence="3 7" id="KW-0808">Transferase</keyword>
<dbReference type="PRINTS" id="PR00471">
    <property type="entry name" value="ACETATEKNASE"/>
</dbReference>
<feature type="binding site" evidence="7">
    <location>
        <begin position="207"/>
        <end position="211"/>
    </location>
    <ligand>
        <name>ATP</name>
        <dbReference type="ChEBI" id="CHEBI:30616"/>
    </ligand>
</feature>
<dbReference type="PANTHER" id="PTHR21060">
    <property type="entry name" value="ACETATE KINASE"/>
    <property type="match status" value="1"/>
</dbReference>
<dbReference type="HAMAP" id="MF_00020">
    <property type="entry name" value="Acetate_kinase"/>
    <property type="match status" value="1"/>
</dbReference>
<comment type="subunit">
    <text evidence="7">Homodimer.</text>
</comment>
<protein>
    <recommendedName>
        <fullName evidence="7">Acetate kinase</fullName>
        <ecNumber evidence="7">2.7.2.1</ecNumber>
    </recommendedName>
    <alternativeName>
        <fullName evidence="7">Acetokinase</fullName>
    </alternativeName>
</protein>
<keyword evidence="7" id="KW-0479">Metal-binding</keyword>
<keyword evidence="6 7" id="KW-0067">ATP-binding</keyword>
<dbReference type="GO" id="GO:0008776">
    <property type="term" value="F:acetate kinase activity"/>
    <property type="evidence" value="ECO:0007669"/>
    <property type="project" value="UniProtKB-UniRule"/>
</dbReference>
<dbReference type="EC" id="2.7.2.1" evidence="7"/>
<dbReference type="GO" id="GO:0005737">
    <property type="term" value="C:cytoplasm"/>
    <property type="evidence" value="ECO:0007669"/>
    <property type="project" value="UniProtKB-SubCell"/>
</dbReference>
<evidence type="ECO:0000256" key="1">
    <source>
        <dbReference type="ARBA" id="ARBA00008748"/>
    </source>
</evidence>
<evidence type="ECO:0000256" key="5">
    <source>
        <dbReference type="ARBA" id="ARBA00022777"/>
    </source>
</evidence>
<dbReference type="CDD" id="cd24010">
    <property type="entry name" value="ASKHA_NBD_AcK_PK"/>
    <property type="match status" value="1"/>
</dbReference>
<sequence length="399" mass="43362">MKILVINAGSSSLKYQLIDIETEKRLLKGICDRIGMDGGTLTQENAEGGTLTVERDMKTHKEAIELVLGALTDKQAGAISSVAEIGAVGHRVLHSGEDFDRSVIIDDEVVRICEKNAELGPLHMPGNIGCIKSCREVMPGVPMVAVFDTTFHSTMPPKAFMYGIPYSVYEKYKVRKYGFHGTSHKFVSEEAIKFLGAENCRRLIVCHLGNGSSISAVKDGKCVDTSMGFTPLEGLIMGTRSGDIDPAAVEFMRVKLGMKAEDTVQFLNKQCGMKGISELDSDMRVLEKAINEGNEKARLAVEAAAYRIKKYVGSFAAALGGVDAIAFTGGIGENSALMRRLVMQDTEWLGVDFDEEENSARRPGIRVLSKKGSKVSVLVIPTNEELSIARETYALVLAK</sequence>
<proteinExistence type="inferred from homology"/>
<evidence type="ECO:0000313" key="9">
    <source>
        <dbReference type="EMBL" id="HIU98906.1"/>
    </source>
</evidence>
<dbReference type="GO" id="GO:0005524">
    <property type="term" value="F:ATP binding"/>
    <property type="evidence" value="ECO:0007669"/>
    <property type="project" value="UniProtKB-KW"/>
</dbReference>
<dbReference type="Gene3D" id="3.30.420.40">
    <property type="match status" value="2"/>
</dbReference>
<feature type="binding site" evidence="7">
    <location>
        <begin position="282"/>
        <end position="284"/>
    </location>
    <ligand>
        <name>ATP</name>
        <dbReference type="ChEBI" id="CHEBI:30616"/>
    </ligand>
</feature>
<comment type="subcellular location">
    <subcellularLocation>
        <location evidence="7">Cytoplasm</location>
    </subcellularLocation>
</comment>
<dbReference type="InterPro" id="IPR043129">
    <property type="entry name" value="ATPase_NBD"/>
</dbReference>
<dbReference type="AlphaFoldDB" id="A0A9D1N9B1"/>
<dbReference type="EMBL" id="DVOE01000053">
    <property type="protein sequence ID" value="HIU98906.1"/>
    <property type="molecule type" value="Genomic_DNA"/>
</dbReference>
<dbReference type="Proteomes" id="UP000886857">
    <property type="component" value="Unassembled WGS sequence"/>
</dbReference>
<evidence type="ECO:0000256" key="6">
    <source>
        <dbReference type="ARBA" id="ARBA00022840"/>
    </source>
</evidence>
<reference evidence="9" key="1">
    <citation type="submission" date="2020-10" db="EMBL/GenBank/DDBJ databases">
        <authorList>
            <person name="Gilroy R."/>
        </authorList>
    </citation>
    <scope>NUCLEOTIDE SEQUENCE</scope>
    <source>
        <strain evidence="9">10406</strain>
    </source>
</reference>
<organism evidence="9 10">
    <name type="scientific">Candidatus Limadaptatus stercoripullorum</name>
    <dbReference type="NCBI Taxonomy" id="2840846"/>
    <lineage>
        <taxon>Bacteria</taxon>
        <taxon>Bacillati</taxon>
        <taxon>Bacillota</taxon>
        <taxon>Clostridia</taxon>
        <taxon>Eubacteriales</taxon>
        <taxon>Candidatus Limadaptatus</taxon>
    </lineage>
</organism>
<evidence type="ECO:0000256" key="3">
    <source>
        <dbReference type="ARBA" id="ARBA00022679"/>
    </source>
</evidence>
<comment type="caution">
    <text evidence="9">The sequence shown here is derived from an EMBL/GenBank/DDBJ whole genome shotgun (WGS) entry which is preliminary data.</text>
</comment>
<dbReference type="SUPFAM" id="SSF53067">
    <property type="entry name" value="Actin-like ATPase domain"/>
    <property type="match status" value="2"/>
</dbReference>
<dbReference type="InterPro" id="IPR004372">
    <property type="entry name" value="Ac/propionate_kinase"/>
</dbReference>
<evidence type="ECO:0000256" key="7">
    <source>
        <dbReference type="HAMAP-Rule" id="MF_00020"/>
    </source>
</evidence>
<dbReference type="GO" id="GO:0000287">
    <property type="term" value="F:magnesium ion binding"/>
    <property type="evidence" value="ECO:0007669"/>
    <property type="project" value="UniProtKB-UniRule"/>
</dbReference>